<dbReference type="EMBL" id="AP024086">
    <property type="protein sequence ID" value="BCL60411.1"/>
    <property type="molecule type" value="Genomic_DNA"/>
</dbReference>
<proteinExistence type="predicted"/>
<name>A0A8D5JQU7_9BACT</name>
<evidence type="ECO:0000313" key="1">
    <source>
        <dbReference type="EMBL" id="BCL60411.1"/>
    </source>
</evidence>
<gene>
    <name evidence="1" type="ORF">DGMP_11040</name>
</gene>
<dbReference type="PANTHER" id="PTHR34374">
    <property type="entry name" value="LARGE RIBOSOMAL RNA SUBUNIT ACCUMULATION PROTEIN YCED HOMOLOG 1, CHLOROPLASTIC"/>
    <property type="match status" value="1"/>
</dbReference>
<evidence type="ECO:0008006" key="3">
    <source>
        <dbReference type="Google" id="ProtNLM"/>
    </source>
</evidence>
<dbReference type="PANTHER" id="PTHR34374:SF1">
    <property type="entry name" value="LARGE RIBOSOMAL RNA SUBUNIT ACCUMULATION PROTEIN YCED HOMOLOG 1, CHLOROPLASTIC"/>
    <property type="match status" value="1"/>
</dbReference>
<dbReference type="Proteomes" id="UP000826725">
    <property type="component" value="Chromosome"/>
</dbReference>
<sequence length="170" mass="19065">MKLVVEKITGEHNHYTIGSEDWVPFPERSVDFSARLTITVYRQTDESVVLEGMFEGDWTVSCDRCGEPVQHGLSGDFSYQGISPGETVFETGEKEVLAEDVNILYLEEPFIDLFEILQEQVYLALPVRVLCSEDCKGICPQCGVTLNDADCRCLSDRADSPFAVLKKICK</sequence>
<keyword evidence="2" id="KW-1185">Reference proteome</keyword>
<evidence type="ECO:0000313" key="2">
    <source>
        <dbReference type="Proteomes" id="UP000826725"/>
    </source>
</evidence>
<dbReference type="InterPro" id="IPR003772">
    <property type="entry name" value="YceD"/>
</dbReference>
<protein>
    <recommendedName>
        <fullName evidence="3">DUF177 domain-containing protein</fullName>
    </recommendedName>
</protein>
<dbReference type="AlphaFoldDB" id="A0A8D5JQU7"/>
<reference evidence="1" key="1">
    <citation type="submission" date="2020-09" db="EMBL/GenBank/DDBJ databases">
        <title>Desulfogranum mesoprofundum gen. nov., sp. nov., a novel mesophilic, sulfate-reducing chemolithoautotroph isolated from a deep-sea hydrothermal vent chimney in the Suiyo Seamount.</title>
        <authorList>
            <person name="Hashimoto Y."/>
            <person name="Nakagawa S."/>
        </authorList>
    </citation>
    <scope>NUCLEOTIDE SEQUENCE</scope>
    <source>
        <strain evidence="1">KT2</strain>
    </source>
</reference>
<organism evidence="1 2">
    <name type="scientific">Desulfomarina profundi</name>
    <dbReference type="NCBI Taxonomy" id="2772557"/>
    <lineage>
        <taxon>Bacteria</taxon>
        <taxon>Pseudomonadati</taxon>
        <taxon>Thermodesulfobacteriota</taxon>
        <taxon>Desulfobulbia</taxon>
        <taxon>Desulfobulbales</taxon>
        <taxon>Desulfobulbaceae</taxon>
        <taxon>Desulfomarina</taxon>
    </lineage>
</organism>
<accession>A0A8D5JQU7</accession>
<dbReference type="KEGG" id="dbk:DGMP_11040"/>
<dbReference type="RefSeq" id="WP_228856538.1">
    <property type="nucleotide sequence ID" value="NZ_AP024086.1"/>
</dbReference>
<dbReference type="Pfam" id="PF02620">
    <property type="entry name" value="YceD"/>
    <property type="match status" value="1"/>
</dbReference>